<protein>
    <recommendedName>
        <fullName evidence="3">Reverse transcriptase zinc-binding domain-containing protein</fullName>
    </recommendedName>
</protein>
<name>A0A6J8B7S4_MYTCO</name>
<evidence type="ECO:0008006" key="3">
    <source>
        <dbReference type="Google" id="ProtNLM"/>
    </source>
</evidence>
<proteinExistence type="predicted"/>
<evidence type="ECO:0000313" key="1">
    <source>
        <dbReference type="EMBL" id="CAC5378067.1"/>
    </source>
</evidence>
<evidence type="ECO:0000313" key="2">
    <source>
        <dbReference type="Proteomes" id="UP000507470"/>
    </source>
</evidence>
<accession>A0A6J8B7S4</accession>
<gene>
    <name evidence="1" type="ORF">MCOR_14314</name>
</gene>
<sequence>MCLAEITLFNRRSGEAERMILVDFKKALQGGALDQMIMSTLSVFEQKLYIYPTCLDVRSRSSTSELNKYAKTRAVSKTTLKKILSLPPNTPDPAIYIISGLLPIEAQIDTKSLILFNNICRQNNRSKEKQLAYRQLLIKPDNSNSWYIAIKKLLYKYDFSDIIQFLDNPPKKFEWKNIIQKKVDLYWIHKIIQNSRSYPTLTYLNCDIFLPRKIHPIIDLNNDNNPSKGALSIAIKLKLVTGTFMTQSKRASFTKSEYPLCKLCDDEDEDIEHLLLKCKVLEPIRSPFINQIEDNILKDASISFYKLSTNTQTQLIMDCTKLRHQNSDLLLNRKTEQLCELISRKH</sequence>
<dbReference type="Proteomes" id="UP000507470">
    <property type="component" value="Unassembled WGS sequence"/>
</dbReference>
<reference evidence="1 2" key="1">
    <citation type="submission" date="2020-06" db="EMBL/GenBank/DDBJ databases">
        <authorList>
            <person name="Li R."/>
            <person name="Bekaert M."/>
        </authorList>
    </citation>
    <scope>NUCLEOTIDE SEQUENCE [LARGE SCALE GENOMIC DNA]</scope>
    <source>
        <strain evidence="2">wild</strain>
    </source>
</reference>
<organism evidence="1 2">
    <name type="scientific">Mytilus coruscus</name>
    <name type="common">Sea mussel</name>
    <dbReference type="NCBI Taxonomy" id="42192"/>
    <lineage>
        <taxon>Eukaryota</taxon>
        <taxon>Metazoa</taxon>
        <taxon>Spiralia</taxon>
        <taxon>Lophotrochozoa</taxon>
        <taxon>Mollusca</taxon>
        <taxon>Bivalvia</taxon>
        <taxon>Autobranchia</taxon>
        <taxon>Pteriomorphia</taxon>
        <taxon>Mytilida</taxon>
        <taxon>Mytiloidea</taxon>
        <taxon>Mytilidae</taxon>
        <taxon>Mytilinae</taxon>
        <taxon>Mytilus</taxon>
    </lineage>
</organism>
<dbReference type="AlphaFoldDB" id="A0A6J8B7S4"/>
<keyword evidence="2" id="KW-1185">Reference proteome</keyword>
<dbReference type="EMBL" id="CACVKT020002487">
    <property type="protein sequence ID" value="CAC5378067.1"/>
    <property type="molecule type" value="Genomic_DNA"/>
</dbReference>